<reference evidence="2 3" key="1">
    <citation type="submission" date="2016-10" db="EMBL/GenBank/DDBJ databases">
        <authorList>
            <person name="de Groot N.N."/>
        </authorList>
    </citation>
    <scope>NUCLEOTIDE SEQUENCE [LARGE SCALE GENOMIC DNA]</scope>
    <source>
        <strain evidence="2 3">DSM 9236</strain>
    </source>
</reference>
<gene>
    <name evidence="2" type="ORF">SAMN05216245_11338</name>
</gene>
<dbReference type="AlphaFoldDB" id="A0A1I2CK82"/>
<name>A0A1I2CK82_9FIRM</name>
<dbReference type="GO" id="GO:0016740">
    <property type="term" value="F:transferase activity"/>
    <property type="evidence" value="ECO:0007669"/>
    <property type="project" value="UniProtKB-KW"/>
</dbReference>
<dbReference type="Gene3D" id="3.90.550.10">
    <property type="entry name" value="Spore Coat Polysaccharide Biosynthesis Protein SpsA, Chain A"/>
    <property type="match status" value="1"/>
</dbReference>
<dbReference type="OrthoDB" id="9803871at2"/>
<dbReference type="InterPro" id="IPR005835">
    <property type="entry name" value="NTP_transferase_dom"/>
</dbReference>
<dbReference type="Pfam" id="PF00483">
    <property type="entry name" value="NTP_transferase"/>
    <property type="match status" value="1"/>
</dbReference>
<dbReference type="STRING" id="1123323.SAMN05216245_11338"/>
<evidence type="ECO:0000313" key="3">
    <source>
        <dbReference type="Proteomes" id="UP000198896"/>
    </source>
</evidence>
<dbReference type="Proteomes" id="UP000198896">
    <property type="component" value="Unassembled WGS sequence"/>
</dbReference>
<organism evidence="2 3">
    <name type="scientific">Succiniclasticum ruminis DSM 9236</name>
    <dbReference type="NCBI Taxonomy" id="1123323"/>
    <lineage>
        <taxon>Bacteria</taxon>
        <taxon>Bacillati</taxon>
        <taxon>Bacillota</taxon>
        <taxon>Negativicutes</taxon>
        <taxon>Acidaminococcales</taxon>
        <taxon>Acidaminococcaceae</taxon>
        <taxon>Succiniclasticum</taxon>
    </lineage>
</organism>
<protein>
    <submittedName>
        <fullName evidence="2">Nucleotidyl transferase</fullName>
    </submittedName>
</protein>
<keyword evidence="3" id="KW-1185">Reference proteome</keyword>
<accession>A0A1I2CK82</accession>
<feature type="domain" description="Nucleotidyl transferase" evidence="1">
    <location>
        <begin position="7"/>
        <end position="151"/>
    </location>
</feature>
<evidence type="ECO:0000313" key="2">
    <source>
        <dbReference type="EMBL" id="SFE68809.1"/>
    </source>
</evidence>
<dbReference type="EMBL" id="FONL01000013">
    <property type="protein sequence ID" value="SFE68809.1"/>
    <property type="molecule type" value="Genomic_DNA"/>
</dbReference>
<dbReference type="RefSeq" id="WP_093913907.1">
    <property type="nucleotide sequence ID" value="NZ_FONL01000013.1"/>
</dbReference>
<keyword evidence="2" id="KW-0808">Transferase</keyword>
<proteinExistence type="predicted"/>
<evidence type="ECO:0000259" key="1">
    <source>
        <dbReference type="Pfam" id="PF00483"/>
    </source>
</evidence>
<sequence length="301" mass="33023">MNKTLAILAAGIGSRFGGGIKQLEPVDDHGHIIIDYSIHDAIAAGFTKIVFIIRHDIEKDFREVIGNRIEKVCAAHKVEVAYAFQELSDIPDFAGKEKTAGRTKPWGTGHAVLACDGLLDSPFCVINADDYYGKEGFVKAAQFLDQEEYGLVGYVLKNTLSDNGGVTRGICSVQDGKLVGIKETKNIIKTADGAEADGCAIDTESLVSMNFWCYPQGFMEVLKKGFPVFLENLSDPMKDEYLLPIIADGMLKEGVAFTVLSSHDRWFGVTYKEDKPAVANSFRKLIADEIYKEDLYGDLGC</sequence>
<dbReference type="InterPro" id="IPR029044">
    <property type="entry name" value="Nucleotide-diphossugar_trans"/>
</dbReference>
<dbReference type="SUPFAM" id="SSF53448">
    <property type="entry name" value="Nucleotide-diphospho-sugar transferases"/>
    <property type="match status" value="1"/>
</dbReference>